<protein>
    <submittedName>
        <fullName evidence="5">Multiple sugar transport system substrate-binding protein</fullName>
    </submittedName>
</protein>
<dbReference type="InterPro" id="IPR050490">
    <property type="entry name" value="Bact_solute-bd_prot1"/>
</dbReference>
<reference evidence="6" key="1">
    <citation type="submission" date="2012-11" db="EMBL/GenBank/DDBJ databases">
        <authorList>
            <person name="Lucero-Rivera Y.E."/>
            <person name="Tovar-Ramirez D."/>
        </authorList>
    </citation>
    <scope>NUCLEOTIDE SEQUENCE [LARGE SCALE GENOMIC DNA]</scope>
    <source>
        <strain evidence="6">Araruama</strain>
    </source>
</reference>
<dbReference type="PANTHER" id="PTHR43649:SF34">
    <property type="entry name" value="ABC TRANSPORTER PERIPLASMIC-BINDING PROTEIN YCJN-RELATED"/>
    <property type="match status" value="1"/>
</dbReference>
<comment type="similarity">
    <text evidence="2">Belongs to the bacterial solute-binding protein 1 family.</text>
</comment>
<dbReference type="AlphaFoldDB" id="A0A1V1PDI9"/>
<dbReference type="Pfam" id="PF01547">
    <property type="entry name" value="SBP_bac_1"/>
    <property type="match status" value="1"/>
</dbReference>
<dbReference type="EMBL" id="ATBP01000108">
    <property type="protein sequence ID" value="ETR72846.1"/>
    <property type="molecule type" value="Genomic_DNA"/>
</dbReference>
<keyword evidence="4" id="KW-0732">Signal</keyword>
<organism evidence="5 6">
    <name type="scientific">Candidatus Magnetoglobus multicellularis str. Araruama</name>
    <dbReference type="NCBI Taxonomy" id="890399"/>
    <lineage>
        <taxon>Bacteria</taxon>
        <taxon>Pseudomonadati</taxon>
        <taxon>Thermodesulfobacteriota</taxon>
        <taxon>Desulfobacteria</taxon>
        <taxon>Desulfobacterales</taxon>
        <taxon>Desulfobacteraceae</taxon>
        <taxon>Candidatus Magnetoglobus</taxon>
    </lineage>
</organism>
<dbReference type="SUPFAM" id="SSF53850">
    <property type="entry name" value="Periplasmic binding protein-like II"/>
    <property type="match status" value="1"/>
</dbReference>
<comment type="caution">
    <text evidence="5">The sequence shown here is derived from an EMBL/GenBank/DDBJ whole genome shotgun (WGS) entry which is preliminary data.</text>
</comment>
<sequence>MMLYCLPRDGQGIFFPYLDELPDALAEDASFDDIHPTYRDRLMKWNGRWIAVTVDGDLFNGYFRKDLFENKQNRQDFKKQFNYELNIPETWKEYHDIAQFFTGRKDAQGNLLYGTSEAFAFGGQQFWDIFSRASAYTNHPDHPGAQFFHPETMAPQINNPGWIRAVTEYVDILQYCPPDAINFDIVKVREAFISGKTAMALDWGDIAQISADPEKSSIVGKVGFFVLPGTRTVWNIKKQDWDTMQHPHMAPFLAFGGWVAGVPLNSKHKKAAWDYIMWYTNPKNSLKDVVTSGTGINPYRFTHFTSIDAWTKALSYQAASEYLSVLQESLDAPCAALDLRLPGLHRYTRSFEIQLTRALKKEITIKAALNTVAQKWDEITNELGRHRQLSIYRSSMGLPPLNKNKFLIIQGGKMAYKQTILVLTLLLCVCVNLSASEKNSMLLDFPRQPQQNPGAYYSTKNCGMKHPNIQI</sequence>
<proteinExistence type="inferred from homology"/>
<evidence type="ECO:0000313" key="5">
    <source>
        <dbReference type="EMBL" id="ETR72846.1"/>
    </source>
</evidence>
<gene>
    <name evidence="5" type="ORF">OMM_01403</name>
</gene>
<dbReference type="InterPro" id="IPR006059">
    <property type="entry name" value="SBP"/>
</dbReference>
<evidence type="ECO:0000256" key="2">
    <source>
        <dbReference type="ARBA" id="ARBA00008520"/>
    </source>
</evidence>
<keyword evidence="5" id="KW-0762">Sugar transport</keyword>
<evidence type="ECO:0000313" key="6">
    <source>
        <dbReference type="Proteomes" id="UP000189670"/>
    </source>
</evidence>
<comment type="subcellular location">
    <subcellularLocation>
        <location evidence="1">Periplasm</location>
    </subcellularLocation>
</comment>
<evidence type="ECO:0000256" key="3">
    <source>
        <dbReference type="ARBA" id="ARBA00022448"/>
    </source>
</evidence>
<name>A0A1V1PDI9_9BACT</name>
<evidence type="ECO:0000256" key="4">
    <source>
        <dbReference type="ARBA" id="ARBA00022729"/>
    </source>
</evidence>
<accession>A0A1V1PDI9</accession>
<dbReference type="PANTHER" id="PTHR43649">
    <property type="entry name" value="ARABINOSE-BINDING PROTEIN-RELATED"/>
    <property type="match status" value="1"/>
</dbReference>
<keyword evidence="3" id="KW-0813">Transport</keyword>
<dbReference type="Gene3D" id="3.40.190.10">
    <property type="entry name" value="Periplasmic binding protein-like II"/>
    <property type="match status" value="2"/>
</dbReference>
<evidence type="ECO:0000256" key="1">
    <source>
        <dbReference type="ARBA" id="ARBA00004418"/>
    </source>
</evidence>
<dbReference type="Proteomes" id="UP000189670">
    <property type="component" value="Unassembled WGS sequence"/>
</dbReference>
<dbReference type="GO" id="GO:0042597">
    <property type="term" value="C:periplasmic space"/>
    <property type="evidence" value="ECO:0007669"/>
    <property type="project" value="UniProtKB-SubCell"/>
</dbReference>